<reference evidence="1 2" key="1">
    <citation type="submission" date="2020-04" db="EMBL/GenBank/DDBJ databases">
        <title>Luteolibacter sp. G-1-1-1 isolated from soil.</title>
        <authorList>
            <person name="Dahal R.H."/>
        </authorList>
    </citation>
    <scope>NUCLEOTIDE SEQUENCE [LARGE SCALE GENOMIC DNA]</scope>
    <source>
        <strain evidence="1 2">G-1-1-1</strain>
    </source>
</reference>
<keyword evidence="2" id="KW-1185">Reference proteome</keyword>
<proteinExistence type="predicted"/>
<evidence type="ECO:0000313" key="2">
    <source>
        <dbReference type="Proteomes" id="UP000501812"/>
    </source>
</evidence>
<dbReference type="AlphaFoldDB" id="A0A858RRF1"/>
<name>A0A858RRF1_9BACT</name>
<dbReference type="RefSeq" id="WP_169457474.1">
    <property type="nucleotide sequence ID" value="NZ_CP051774.1"/>
</dbReference>
<dbReference type="Proteomes" id="UP000501812">
    <property type="component" value="Chromosome"/>
</dbReference>
<dbReference type="EMBL" id="CP051774">
    <property type="protein sequence ID" value="QJE98988.1"/>
    <property type="molecule type" value="Genomic_DNA"/>
</dbReference>
<accession>A0A858RRF1</accession>
<gene>
    <name evidence="1" type="ORF">HHL09_25480</name>
</gene>
<organism evidence="1 2">
    <name type="scientific">Luteolibacter luteus</name>
    <dbReference type="NCBI Taxonomy" id="2728835"/>
    <lineage>
        <taxon>Bacteria</taxon>
        <taxon>Pseudomonadati</taxon>
        <taxon>Verrucomicrobiota</taxon>
        <taxon>Verrucomicrobiia</taxon>
        <taxon>Verrucomicrobiales</taxon>
        <taxon>Verrucomicrobiaceae</taxon>
        <taxon>Luteolibacter</taxon>
    </lineage>
</organism>
<dbReference type="KEGG" id="luo:HHL09_25480"/>
<sequence length="412" mass="44581">MPKRRSIVAAAGGILVAGILVLARTASPRSEGEAGAGSNSGIIPATQAYHDGKRSRASSAAQALAELRKLSNSTRYDGMRADPGITYEVRRLERLVDELGLDEVNALRNDSDLLAKASKESGGFSQAKTLLSLLDRRFGELAPGQVLDIAAYVGCASNFRYASMIEGASRSDSAAAIRFWREHLLDLKDREGALTLAMSGHFLNPLITGAVHADADAAWEMISAFNADEGPDGPSVLYFRGLPASTDWQEARSRLESLGSVPSEEPIARSAMELAGAWVKDDADAAMAWFGKEASSHPAAASSCAHVLDSWMRYDPDEALAWLQTWKPDEIDKGAIIQSMLRIGAESQEEQLLAALDDPRRVHEIVVSVCSQRFIPIEKIDRLIALDTLREETRQELRDIKAKRLAPAGSGQ</sequence>
<evidence type="ECO:0000313" key="1">
    <source>
        <dbReference type="EMBL" id="QJE98988.1"/>
    </source>
</evidence>
<protein>
    <submittedName>
        <fullName evidence="1">Uncharacterized protein</fullName>
    </submittedName>
</protein>